<sequence>MDEPGMGKSTKLVRLAKEMKDNNGSKWIIFVKLTSYRKQLESSELKNGLSFLNEVENLKPTNFKKKILEYCIQKDRVVLFLDGLDEILPKYKDRVIQLLNLTQNTWITTRECSSIEKSLKNNFVCYRLEPLTPNQQKDFLMKYFEKLSPDLKATRIENLSKEILNKTKDIGESFASNILHLKMLAEIYLSEGKLNLFQLYQKFAEKKYDIYFEEKIKLDQSGVINFDYLKRLAIIQLEKAHRRLAVSILFPEWGRRLLNSEEVITFEDKKLESFEKQELQRVGFMRYVDNDISSFNFIHHTYAEYFIANFLSDVLLKKRSIPRSKRYALIIIQKDNESALLLFCQLRDLASPENKKVNRLSE</sequence>
<dbReference type="OrthoDB" id="6745084at2759"/>
<gene>
    <name evidence="2" type="ORF">CEUTPL_LOCUS4853</name>
</gene>
<dbReference type="EMBL" id="OU892278">
    <property type="protein sequence ID" value="CAG9764209.1"/>
    <property type="molecule type" value="Genomic_DNA"/>
</dbReference>
<dbReference type="InterPro" id="IPR027417">
    <property type="entry name" value="P-loop_NTPase"/>
</dbReference>
<protein>
    <recommendedName>
        <fullName evidence="1">NACHT domain-containing protein</fullName>
    </recommendedName>
</protein>
<organism evidence="2 3">
    <name type="scientific">Ceutorhynchus assimilis</name>
    <name type="common">cabbage seed weevil</name>
    <dbReference type="NCBI Taxonomy" id="467358"/>
    <lineage>
        <taxon>Eukaryota</taxon>
        <taxon>Metazoa</taxon>
        <taxon>Ecdysozoa</taxon>
        <taxon>Arthropoda</taxon>
        <taxon>Hexapoda</taxon>
        <taxon>Insecta</taxon>
        <taxon>Pterygota</taxon>
        <taxon>Neoptera</taxon>
        <taxon>Endopterygota</taxon>
        <taxon>Coleoptera</taxon>
        <taxon>Polyphaga</taxon>
        <taxon>Cucujiformia</taxon>
        <taxon>Curculionidae</taxon>
        <taxon>Ceutorhynchinae</taxon>
        <taxon>Ceutorhynchus</taxon>
    </lineage>
</organism>
<dbReference type="PANTHER" id="PTHR46844">
    <property type="entry name" value="SLR5058 PROTEIN"/>
    <property type="match status" value="1"/>
</dbReference>
<evidence type="ECO:0000313" key="2">
    <source>
        <dbReference type="EMBL" id="CAG9764209.1"/>
    </source>
</evidence>
<proteinExistence type="predicted"/>
<dbReference type="PANTHER" id="PTHR46844:SF1">
    <property type="entry name" value="SLR5058 PROTEIN"/>
    <property type="match status" value="1"/>
</dbReference>
<accession>A0A9N9MJ89</accession>
<keyword evidence="3" id="KW-1185">Reference proteome</keyword>
<dbReference type="InterPro" id="IPR007111">
    <property type="entry name" value="NACHT_NTPase"/>
</dbReference>
<dbReference type="Gene3D" id="3.40.50.300">
    <property type="entry name" value="P-loop containing nucleotide triphosphate hydrolases"/>
    <property type="match status" value="1"/>
</dbReference>
<evidence type="ECO:0000259" key="1">
    <source>
        <dbReference type="Pfam" id="PF05729"/>
    </source>
</evidence>
<dbReference type="Proteomes" id="UP001152799">
    <property type="component" value="Chromosome 2"/>
</dbReference>
<feature type="domain" description="NACHT" evidence="1">
    <location>
        <begin position="3"/>
        <end position="145"/>
    </location>
</feature>
<reference evidence="2" key="1">
    <citation type="submission" date="2022-01" db="EMBL/GenBank/DDBJ databases">
        <authorList>
            <person name="King R."/>
        </authorList>
    </citation>
    <scope>NUCLEOTIDE SEQUENCE</scope>
</reference>
<name>A0A9N9MJ89_9CUCU</name>
<dbReference type="Pfam" id="PF05729">
    <property type="entry name" value="NACHT"/>
    <property type="match status" value="1"/>
</dbReference>
<dbReference type="SUPFAM" id="SSF52540">
    <property type="entry name" value="P-loop containing nucleoside triphosphate hydrolases"/>
    <property type="match status" value="1"/>
</dbReference>
<evidence type="ECO:0000313" key="3">
    <source>
        <dbReference type="Proteomes" id="UP001152799"/>
    </source>
</evidence>
<dbReference type="AlphaFoldDB" id="A0A9N9MJ89"/>